<evidence type="ECO:0000256" key="1">
    <source>
        <dbReference type="SAM" id="MobiDB-lite"/>
    </source>
</evidence>
<name>A0A0A9FFP5_ARUDO</name>
<dbReference type="AlphaFoldDB" id="A0A0A9FFP5"/>
<dbReference type="EMBL" id="GBRH01188935">
    <property type="protein sequence ID" value="JAE08961.1"/>
    <property type="molecule type" value="Transcribed_RNA"/>
</dbReference>
<feature type="region of interest" description="Disordered" evidence="1">
    <location>
        <begin position="1"/>
        <end position="31"/>
    </location>
</feature>
<organism evidence="2">
    <name type="scientific">Arundo donax</name>
    <name type="common">Giant reed</name>
    <name type="synonym">Donax arundinaceus</name>
    <dbReference type="NCBI Taxonomy" id="35708"/>
    <lineage>
        <taxon>Eukaryota</taxon>
        <taxon>Viridiplantae</taxon>
        <taxon>Streptophyta</taxon>
        <taxon>Embryophyta</taxon>
        <taxon>Tracheophyta</taxon>
        <taxon>Spermatophyta</taxon>
        <taxon>Magnoliopsida</taxon>
        <taxon>Liliopsida</taxon>
        <taxon>Poales</taxon>
        <taxon>Poaceae</taxon>
        <taxon>PACMAD clade</taxon>
        <taxon>Arundinoideae</taxon>
        <taxon>Arundineae</taxon>
        <taxon>Arundo</taxon>
    </lineage>
</organism>
<sequence length="31" mass="3492">MSALVAPSGRDTDRQDPRFAPSQLLDHQEPR</sequence>
<reference evidence="2" key="1">
    <citation type="submission" date="2014-09" db="EMBL/GenBank/DDBJ databases">
        <authorList>
            <person name="Magalhaes I.L.F."/>
            <person name="Oliveira U."/>
            <person name="Santos F.R."/>
            <person name="Vidigal T.H.D.A."/>
            <person name="Brescovit A.D."/>
            <person name="Santos A.J."/>
        </authorList>
    </citation>
    <scope>NUCLEOTIDE SEQUENCE</scope>
    <source>
        <tissue evidence="2">Shoot tissue taken approximately 20 cm above the soil surface</tissue>
    </source>
</reference>
<protein>
    <submittedName>
        <fullName evidence="2">Uncharacterized protein</fullName>
    </submittedName>
</protein>
<reference evidence="2" key="2">
    <citation type="journal article" date="2015" name="Data Brief">
        <title>Shoot transcriptome of the giant reed, Arundo donax.</title>
        <authorList>
            <person name="Barrero R.A."/>
            <person name="Guerrero F.D."/>
            <person name="Moolhuijzen P."/>
            <person name="Goolsby J.A."/>
            <person name="Tidwell J."/>
            <person name="Bellgard S.E."/>
            <person name="Bellgard M.I."/>
        </authorList>
    </citation>
    <scope>NUCLEOTIDE SEQUENCE</scope>
    <source>
        <tissue evidence="2">Shoot tissue taken approximately 20 cm above the soil surface</tissue>
    </source>
</reference>
<evidence type="ECO:0000313" key="2">
    <source>
        <dbReference type="EMBL" id="JAE08961.1"/>
    </source>
</evidence>
<proteinExistence type="predicted"/>
<accession>A0A0A9FFP5</accession>